<protein>
    <submittedName>
        <fullName evidence="1">Uncharacterized protein</fullName>
    </submittedName>
</protein>
<organism evidence="1">
    <name type="scientific">Arundo donax</name>
    <name type="common">Giant reed</name>
    <name type="synonym">Donax arundinaceus</name>
    <dbReference type="NCBI Taxonomy" id="35708"/>
    <lineage>
        <taxon>Eukaryota</taxon>
        <taxon>Viridiplantae</taxon>
        <taxon>Streptophyta</taxon>
        <taxon>Embryophyta</taxon>
        <taxon>Tracheophyta</taxon>
        <taxon>Spermatophyta</taxon>
        <taxon>Magnoliopsida</taxon>
        <taxon>Liliopsida</taxon>
        <taxon>Poales</taxon>
        <taxon>Poaceae</taxon>
        <taxon>PACMAD clade</taxon>
        <taxon>Arundinoideae</taxon>
        <taxon>Arundineae</taxon>
        <taxon>Arundo</taxon>
    </lineage>
</organism>
<dbReference type="AlphaFoldDB" id="A0A0A9FAC3"/>
<sequence>MSKRCHALFLITPTFPYDDMLIFQQKLVDKPYSPNE</sequence>
<accession>A0A0A9FAC3</accession>
<proteinExistence type="predicted"/>
<name>A0A0A9FAC3_ARUDO</name>
<evidence type="ECO:0000313" key="1">
    <source>
        <dbReference type="EMBL" id="JAE09297.1"/>
    </source>
</evidence>
<dbReference type="EMBL" id="GBRH01188599">
    <property type="protein sequence ID" value="JAE09297.1"/>
    <property type="molecule type" value="Transcribed_RNA"/>
</dbReference>
<reference evidence="1" key="2">
    <citation type="journal article" date="2015" name="Data Brief">
        <title>Shoot transcriptome of the giant reed, Arundo donax.</title>
        <authorList>
            <person name="Barrero R.A."/>
            <person name="Guerrero F.D."/>
            <person name="Moolhuijzen P."/>
            <person name="Goolsby J.A."/>
            <person name="Tidwell J."/>
            <person name="Bellgard S.E."/>
            <person name="Bellgard M.I."/>
        </authorList>
    </citation>
    <scope>NUCLEOTIDE SEQUENCE</scope>
    <source>
        <tissue evidence="1">Shoot tissue taken approximately 20 cm above the soil surface</tissue>
    </source>
</reference>
<reference evidence="1" key="1">
    <citation type="submission" date="2014-09" db="EMBL/GenBank/DDBJ databases">
        <authorList>
            <person name="Magalhaes I.L.F."/>
            <person name="Oliveira U."/>
            <person name="Santos F.R."/>
            <person name="Vidigal T.H.D.A."/>
            <person name="Brescovit A.D."/>
            <person name="Santos A.J."/>
        </authorList>
    </citation>
    <scope>NUCLEOTIDE SEQUENCE</scope>
    <source>
        <tissue evidence="1">Shoot tissue taken approximately 20 cm above the soil surface</tissue>
    </source>
</reference>